<proteinExistence type="predicted"/>
<organism evidence="1 2">
    <name type="scientific">Mesorhizobium australicum</name>
    <dbReference type="NCBI Taxonomy" id="536018"/>
    <lineage>
        <taxon>Bacteria</taxon>
        <taxon>Pseudomonadati</taxon>
        <taxon>Pseudomonadota</taxon>
        <taxon>Alphaproteobacteria</taxon>
        <taxon>Hyphomicrobiales</taxon>
        <taxon>Phyllobacteriaceae</taxon>
        <taxon>Mesorhizobium</taxon>
    </lineage>
</organism>
<dbReference type="Pfam" id="PF06666">
    <property type="entry name" value="DUF1173"/>
    <property type="match status" value="1"/>
</dbReference>
<dbReference type="InterPro" id="IPR009553">
    <property type="entry name" value="DUF1173"/>
</dbReference>
<reference evidence="1 2" key="1">
    <citation type="submission" date="2017-04" db="EMBL/GenBank/DDBJ databases">
        <authorList>
            <person name="Afonso C.L."/>
            <person name="Miller P.J."/>
            <person name="Scott M.A."/>
            <person name="Spackman E."/>
            <person name="Goraichik I."/>
            <person name="Dimitrov K.M."/>
            <person name="Suarez D.L."/>
            <person name="Swayne D.E."/>
        </authorList>
    </citation>
    <scope>NUCLEOTIDE SEQUENCE [LARGE SCALE GENOMIC DNA]</scope>
    <source>
        <strain evidence="1 2">B5P</strain>
    </source>
</reference>
<sequence>MNQCSTGDAAASGAMEAMRRFKLADLIIEETAPEFFNALANAYRKRIRPLCLCKDGGLAMYIAQVGDQYIVKRMPMSGGGHDPACPSYEPPDELSGLGVLMGNAIQVDAESGMSALKVAFSLTKIGTRAAPNPGANGSDTVAGDAKKLSLRSVLHYLWHQAELTAWTSRWAGKRHWWNIRWHLIEAAGQMTVKGGPLTETLFVPEPFRAADKAAIEQRRAAALVPALPPKSGPRKLMILVGEVKDFAPTRSGHRLIVKHLPDFPLLLDEGLHGRLQGRFANELSLWEADEASHLMTIATFGLTPAGLAVVEDMALMVVAENWVPYDSAYEKKLVDTLARLRDRSVKGLRYNLPAEQPTAAAMLQSQSQPVALYVVPPSADDAYDGALQELITSRPEIGAWIWRTADGEMPPLPFR</sequence>
<evidence type="ECO:0000313" key="2">
    <source>
        <dbReference type="Proteomes" id="UP000193083"/>
    </source>
</evidence>
<dbReference type="AlphaFoldDB" id="A0A1X7MNV3"/>
<evidence type="ECO:0008006" key="3">
    <source>
        <dbReference type="Google" id="ProtNLM"/>
    </source>
</evidence>
<dbReference type="EMBL" id="FXBL01000003">
    <property type="protein sequence ID" value="SMH26529.1"/>
    <property type="molecule type" value="Genomic_DNA"/>
</dbReference>
<keyword evidence="2" id="KW-1185">Reference proteome</keyword>
<name>A0A1X7MNV3_9HYPH</name>
<evidence type="ECO:0000313" key="1">
    <source>
        <dbReference type="EMBL" id="SMH26529.1"/>
    </source>
</evidence>
<protein>
    <recommendedName>
        <fullName evidence="3">DUF1173 domain-containing protein</fullName>
    </recommendedName>
</protein>
<gene>
    <name evidence="1" type="ORF">SAMN02982922_0300</name>
</gene>
<dbReference type="Proteomes" id="UP000193083">
    <property type="component" value="Unassembled WGS sequence"/>
</dbReference>
<accession>A0A1X7MNV3</accession>